<dbReference type="InterPro" id="IPR007485">
    <property type="entry name" value="LPS_assembly_LptE"/>
</dbReference>
<evidence type="ECO:0000256" key="5">
    <source>
        <dbReference type="ARBA" id="ARBA00023288"/>
    </source>
</evidence>
<dbReference type="PANTHER" id="PTHR38098:SF1">
    <property type="entry name" value="LPS-ASSEMBLY LIPOPROTEIN LPTE"/>
    <property type="match status" value="1"/>
</dbReference>
<keyword evidence="3 6" id="KW-0564">Palmitate</keyword>
<evidence type="ECO:0000256" key="1">
    <source>
        <dbReference type="ARBA" id="ARBA00022729"/>
    </source>
</evidence>
<dbReference type="PROSITE" id="PS51257">
    <property type="entry name" value="PROKAR_LIPOPROTEIN"/>
    <property type="match status" value="1"/>
</dbReference>
<comment type="similarity">
    <text evidence="6">Belongs to the LptE lipoprotein family.</text>
</comment>
<comment type="caution">
    <text evidence="8">The sequence shown here is derived from an EMBL/GenBank/DDBJ whole genome shotgun (WGS) entry which is preliminary data.</text>
</comment>
<evidence type="ECO:0000313" key="9">
    <source>
        <dbReference type="Proteomes" id="UP000788419"/>
    </source>
</evidence>
<organism evidence="8 9">
    <name type="scientific">Pseudoxanthomonas daejeonensis</name>
    <dbReference type="NCBI Taxonomy" id="266062"/>
    <lineage>
        <taxon>Bacteria</taxon>
        <taxon>Pseudomonadati</taxon>
        <taxon>Pseudomonadota</taxon>
        <taxon>Gammaproteobacteria</taxon>
        <taxon>Lysobacterales</taxon>
        <taxon>Lysobacteraceae</taxon>
        <taxon>Pseudoxanthomonas</taxon>
    </lineage>
</organism>
<proteinExistence type="inferred from homology"/>
<evidence type="ECO:0000256" key="4">
    <source>
        <dbReference type="ARBA" id="ARBA00023237"/>
    </source>
</evidence>
<feature type="region of interest" description="Disordered" evidence="7">
    <location>
        <begin position="183"/>
        <end position="211"/>
    </location>
</feature>
<evidence type="ECO:0000256" key="3">
    <source>
        <dbReference type="ARBA" id="ARBA00023139"/>
    </source>
</evidence>
<keyword evidence="5 6" id="KW-0449">Lipoprotein</keyword>
<evidence type="ECO:0000256" key="7">
    <source>
        <dbReference type="SAM" id="MobiDB-lite"/>
    </source>
</evidence>
<dbReference type="Pfam" id="PF04390">
    <property type="entry name" value="LptE"/>
    <property type="match status" value="1"/>
</dbReference>
<keyword evidence="4 6" id="KW-0998">Cell outer membrane</keyword>
<evidence type="ECO:0000256" key="2">
    <source>
        <dbReference type="ARBA" id="ARBA00023136"/>
    </source>
</evidence>
<accession>A0ABQ6Z5Q6</accession>
<dbReference type="RefSeq" id="WP_162410842.1">
    <property type="nucleotide sequence ID" value="NZ_CP093331.1"/>
</dbReference>
<keyword evidence="2 6" id="KW-0472">Membrane</keyword>
<comment type="subunit">
    <text evidence="6">Component of the lipopolysaccharide transport and assembly complex. Interacts with LptD.</text>
</comment>
<evidence type="ECO:0000313" key="8">
    <source>
        <dbReference type="EMBL" id="KAF1693525.1"/>
    </source>
</evidence>
<sequence length="211" mass="22727">MIRNALPLLLALALAGCGFHLRDKLALPEDTPPVQVVSTAPYSELVTVLERNLRNAGARVAPREPKSTGTAAAVGARPEAPKVARLDILSERWGDLPIAIDEQGRAQEFSLRYATIFTFRLADGRELVPQQVVELSRDYVSPPEDATGTSTEREILADELRREMAASILRRIDSVVRANLAREAATPASPETGPEAVPAIDPPPATPTPTP</sequence>
<reference evidence="8 9" key="1">
    <citation type="submission" date="2017-10" db="EMBL/GenBank/DDBJ databases">
        <title>Whole genome sequencing of members of genus Pseudoxanthomonas.</title>
        <authorList>
            <person name="Kumar S."/>
            <person name="Bansal K."/>
            <person name="Kaur A."/>
            <person name="Patil P."/>
            <person name="Sharma S."/>
            <person name="Patil P.B."/>
        </authorList>
    </citation>
    <scope>NUCLEOTIDE SEQUENCE [LARGE SCALE GENOMIC DNA]</scope>
    <source>
        <strain evidence="8 9">DSM 17801</strain>
    </source>
</reference>
<dbReference type="EMBL" id="PDWN01000011">
    <property type="protein sequence ID" value="KAF1693525.1"/>
    <property type="molecule type" value="Genomic_DNA"/>
</dbReference>
<dbReference type="HAMAP" id="MF_01186">
    <property type="entry name" value="LPS_assembly_LptE"/>
    <property type="match status" value="1"/>
</dbReference>
<keyword evidence="1 6" id="KW-0732">Signal</keyword>
<feature type="compositionally biased region" description="Pro residues" evidence="7">
    <location>
        <begin position="200"/>
        <end position="211"/>
    </location>
</feature>
<comment type="subcellular location">
    <subcellularLocation>
        <location evidence="6">Cell outer membrane</location>
        <topology evidence="6">Lipid-anchor</topology>
    </subcellularLocation>
</comment>
<dbReference type="PANTHER" id="PTHR38098">
    <property type="entry name" value="LPS-ASSEMBLY LIPOPROTEIN LPTE"/>
    <property type="match status" value="1"/>
</dbReference>
<dbReference type="Proteomes" id="UP000788419">
    <property type="component" value="Unassembled WGS sequence"/>
</dbReference>
<gene>
    <name evidence="6" type="primary">lptE</name>
    <name evidence="8" type="ORF">CSC65_12035</name>
</gene>
<keyword evidence="9" id="KW-1185">Reference proteome</keyword>
<name>A0ABQ6Z5Q6_9GAMM</name>
<dbReference type="Gene3D" id="3.30.160.150">
    <property type="entry name" value="Lipoprotein like domain"/>
    <property type="match status" value="1"/>
</dbReference>
<comment type="function">
    <text evidence="6">Together with LptD, is involved in the assembly of lipopolysaccharide (LPS) at the surface of the outer membrane. Required for the proper assembly of LptD. Binds LPS and may serve as the LPS recognition site at the outer membrane.</text>
</comment>
<evidence type="ECO:0000256" key="6">
    <source>
        <dbReference type="HAMAP-Rule" id="MF_01186"/>
    </source>
</evidence>
<protein>
    <recommendedName>
        <fullName evidence="6">LPS-assembly lipoprotein LptE</fullName>
    </recommendedName>
</protein>